<evidence type="ECO:0000313" key="13">
    <source>
        <dbReference type="EMBL" id="MFI7589881.1"/>
    </source>
</evidence>
<feature type="domain" description="Histidine kinase" evidence="11">
    <location>
        <begin position="151"/>
        <end position="366"/>
    </location>
</feature>
<dbReference type="PROSITE" id="PS50885">
    <property type="entry name" value="HAMP"/>
    <property type="match status" value="1"/>
</dbReference>
<comment type="caution">
    <text evidence="13">The sequence shown here is derived from an EMBL/GenBank/DDBJ whole genome shotgun (WGS) entry which is preliminary data.</text>
</comment>
<evidence type="ECO:0000256" key="2">
    <source>
        <dbReference type="ARBA" id="ARBA00004236"/>
    </source>
</evidence>
<sequence length="382" mass="40478">MPGKVNSTAARLLVVIIAVTAFGSIVGWVVGALIAPRIFHHHLHNALPQVATGVLVHADEAFTTANSIAFAVSLLAALLFSAILALYLSRRLSRTLGPLTEAASEVAAGRYDVRVETGGLGPEVDDVVIAFNDMAARLERDERTRSRLLADVAHELRTPVATIEAYIEGILDGVVELDASTAAVLTLQIARIARLTDDMAAVSWAEADRPRPEAGSVDPARLVESAVLAAGSRFEAKGVHLLTTIEPTPTIRADAERLGQVLGNLLDNALRHTPPTGAVTIATWASSERVHLSVTDTGDGILAEHQPLIFDRFYRVDTARDRLRGGSGIGLAIAKSLVEANGGRISVVSDGPGLGSTFTLEFPIENTSEHVRVPSSENLQEG</sequence>
<evidence type="ECO:0000256" key="4">
    <source>
        <dbReference type="ARBA" id="ARBA00022553"/>
    </source>
</evidence>
<keyword evidence="5" id="KW-0808">Transferase</keyword>
<evidence type="ECO:0000256" key="5">
    <source>
        <dbReference type="ARBA" id="ARBA00022679"/>
    </source>
</evidence>
<keyword evidence="14" id="KW-1185">Reference proteome</keyword>
<evidence type="ECO:0000313" key="14">
    <source>
        <dbReference type="Proteomes" id="UP001612915"/>
    </source>
</evidence>
<accession>A0ABW8AWB0</accession>
<name>A0ABW8AWB0_9ACTN</name>
<dbReference type="Gene3D" id="1.10.287.130">
    <property type="match status" value="1"/>
</dbReference>
<evidence type="ECO:0000256" key="3">
    <source>
        <dbReference type="ARBA" id="ARBA00012438"/>
    </source>
</evidence>
<dbReference type="EC" id="2.7.13.3" evidence="3"/>
<evidence type="ECO:0000259" key="11">
    <source>
        <dbReference type="PROSITE" id="PS50109"/>
    </source>
</evidence>
<dbReference type="SMART" id="SM00388">
    <property type="entry name" value="HisKA"/>
    <property type="match status" value="1"/>
</dbReference>
<keyword evidence="6 10" id="KW-0812">Transmembrane</keyword>
<organism evidence="13 14">
    <name type="scientific">Spongisporangium articulatum</name>
    <dbReference type="NCBI Taxonomy" id="3362603"/>
    <lineage>
        <taxon>Bacteria</taxon>
        <taxon>Bacillati</taxon>
        <taxon>Actinomycetota</taxon>
        <taxon>Actinomycetes</taxon>
        <taxon>Kineosporiales</taxon>
        <taxon>Kineosporiaceae</taxon>
        <taxon>Spongisporangium</taxon>
    </lineage>
</organism>
<comment type="subcellular location">
    <subcellularLocation>
        <location evidence="2">Cell membrane</location>
    </subcellularLocation>
</comment>
<dbReference type="InterPro" id="IPR003660">
    <property type="entry name" value="HAMP_dom"/>
</dbReference>
<evidence type="ECO:0000259" key="12">
    <source>
        <dbReference type="PROSITE" id="PS50885"/>
    </source>
</evidence>
<evidence type="ECO:0000256" key="1">
    <source>
        <dbReference type="ARBA" id="ARBA00000085"/>
    </source>
</evidence>
<evidence type="ECO:0000256" key="6">
    <source>
        <dbReference type="ARBA" id="ARBA00022692"/>
    </source>
</evidence>
<dbReference type="PANTHER" id="PTHR43547">
    <property type="entry name" value="TWO-COMPONENT HISTIDINE KINASE"/>
    <property type="match status" value="1"/>
</dbReference>
<comment type="catalytic activity">
    <reaction evidence="1">
        <text>ATP + protein L-histidine = ADP + protein N-phospho-L-histidine.</text>
        <dbReference type="EC" id="2.7.13.3"/>
    </reaction>
</comment>
<dbReference type="Gene3D" id="3.30.565.10">
    <property type="entry name" value="Histidine kinase-like ATPase, C-terminal domain"/>
    <property type="match status" value="1"/>
</dbReference>
<dbReference type="EMBL" id="JBITLV010000010">
    <property type="protein sequence ID" value="MFI7589881.1"/>
    <property type="molecule type" value="Genomic_DNA"/>
</dbReference>
<dbReference type="SUPFAM" id="SSF47384">
    <property type="entry name" value="Homodimeric domain of signal transducing histidine kinase"/>
    <property type="match status" value="1"/>
</dbReference>
<dbReference type="SUPFAM" id="SSF158472">
    <property type="entry name" value="HAMP domain-like"/>
    <property type="match status" value="1"/>
</dbReference>
<dbReference type="Proteomes" id="UP001612915">
    <property type="component" value="Unassembled WGS sequence"/>
</dbReference>
<dbReference type="CDD" id="cd00082">
    <property type="entry name" value="HisKA"/>
    <property type="match status" value="1"/>
</dbReference>
<dbReference type="InterPro" id="IPR036097">
    <property type="entry name" value="HisK_dim/P_sf"/>
</dbReference>
<keyword evidence="10" id="KW-0472">Membrane</keyword>
<evidence type="ECO:0000256" key="9">
    <source>
        <dbReference type="ARBA" id="ARBA00023012"/>
    </source>
</evidence>
<evidence type="ECO:0000256" key="7">
    <source>
        <dbReference type="ARBA" id="ARBA00022777"/>
    </source>
</evidence>
<dbReference type="PANTHER" id="PTHR43547:SF2">
    <property type="entry name" value="HYBRID SIGNAL TRANSDUCTION HISTIDINE KINASE C"/>
    <property type="match status" value="1"/>
</dbReference>
<gene>
    <name evidence="13" type="ORF">ACIB24_22660</name>
</gene>
<proteinExistence type="predicted"/>
<keyword evidence="9" id="KW-0902">Two-component regulatory system</keyword>
<evidence type="ECO:0000256" key="8">
    <source>
        <dbReference type="ARBA" id="ARBA00022989"/>
    </source>
</evidence>
<feature type="transmembrane region" description="Helical" evidence="10">
    <location>
        <begin position="68"/>
        <end position="88"/>
    </location>
</feature>
<dbReference type="SMART" id="SM00304">
    <property type="entry name" value="HAMP"/>
    <property type="match status" value="1"/>
</dbReference>
<dbReference type="CDD" id="cd06225">
    <property type="entry name" value="HAMP"/>
    <property type="match status" value="1"/>
</dbReference>
<dbReference type="InterPro" id="IPR004358">
    <property type="entry name" value="Sig_transdc_His_kin-like_C"/>
</dbReference>
<dbReference type="PRINTS" id="PR00344">
    <property type="entry name" value="BCTRLSENSOR"/>
</dbReference>
<dbReference type="Gene3D" id="6.10.340.10">
    <property type="match status" value="1"/>
</dbReference>
<dbReference type="GO" id="GO:0016301">
    <property type="term" value="F:kinase activity"/>
    <property type="evidence" value="ECO:0007669"/>
    <property type="project" value="UniProtKB-KW"/>
</dbReference>
<dbReference type="PROSITE" id="PS50109">
    <property type="entry name" value="HIS_KIN"/>
    <property type="match status" value="1"/>
</dbReference>
<dbReference type="SUPFAM" id="SSF55874">
    <property type="entry name" value="ATPase domain of HSP90 chaperone/DNA topoisomerase II/histidine kinase"/>
    <property type="match status" value="1"/>
</dbReference>
<dbReference type="Pfam" id="PF02518">
    <property type="entry name" value="HATPase_c"/>
    <property type="match status" value="1"/>
</dbReference>
<keyword evidence="7 13" id="KW-0418">Kinase</keyword>
<dbReference type="InterPro" id="IPR003661">
    <property type="entry name" value="HisK_dim/P_dom"/>
</dbReference>
<dbReference type="InterPro" id="IPR036890">
    <property type="entry name" value="HATPase_C_sf"/>
</dbReference>
<keyword evidence="8 10" id="KW-1133">Transmembrane helix</keyword>
<reference evidence="13 14" key="1">
    <citation type="submission" date="2024-10" db="EMBL/GenBank/DDBJ databases">
        <title>The Natural Products Discovery Center: Release of the First 8490 Sequenced Strains for Exploring Actinobacteria Biosynthetic Diversity.</title>
        <authorList>
            <person name="Kalkreuter E."/>
            <person name="Kautsar S.A."/>
            <person name="Yang D."/>
            <person name="Bader C.D."/>
            <person name="Teijaro C.N."/>
            <person name="Fluegel L."/>
            <person name="Davis C.M."/>
            <person name="Simpson J.R."/>
            <person name="Lauterbach L."/>
            <person name="Steele A.D."/>
            <person name="Gui C."/>
            <person name="Meng S."/>
            <person name="Li G."/>
            <person name="Viehrig K."/>
            <person name="Ye F."/>
            <person name="Su P."/>
            <person name="Kiefer A.F."/>
            <person name="Nichols A."/>
            <person name="Cepeda A.J."/>
            <person name="Yan W."/>
            <person name="Fan B."/>
            <person name="Jiang Y."/>
            <person name="Adhikari A."/>
            <person name="Zheng C.-J."/>
            <person name="Schuster L."/>
            <person name="Cowan T.M."/>
            <person name="Smanski M.J."/>
            <person name="Chevrette M.G."/>
            <person name="De Carvalho L.P.S."/>
            <person name="Shen B."/>
        </authorList>
    </citation>
    <scope>NUCLEOTIDE SEQUENCE [LARGE SCALE GENOMIC DNA]</scope>
    <source>
        <strain evidence="13 14">NPDC049639</strain>
    </source>
</reference>
<feature type="domain" description="HAMP" evidence="12">
    <location>
        <begin position="90"/>
        <end position="143"/>
    </location>
</feature>
<dbReference type="RefSeq" id="WP_398284481.1">
    <property type="nucleotide sequence ID" value="NZ_JBITLV010000010.1"/>
</dbReference>
<dbReference type="InterPro" id="IPR003594">
    <property type="entry name" value="HATPase_dom"/>
</dbReference>
<keyword evidence="4" id="KW-0597">Phosphoprotein</keyword>
<protein>
    <recommendedName>
        <fullName evidence="3">histidine kinase</fullName>
        <ecNumber evidence="3">2.7.13.3</ecNumber>
    </recommendedName>
</protein>
<dbReference type="Pfam" id="PF00512">
    <property type="entry name" value="HisKA"/>
    <property type="match status" value="1"/>
</dbReference>
<feature type="transmembrane region" description="Helical" evidence="10">
    <location>
        <begin position="12"/>
        <end position="35"/>
    </location>
</feature>
<dbReference type="Pfam" id="PF00672">
    <property type="entry name" value="HAMP"/>
    <property type="match status" value="1"/>
</dbReference>
<dbReference type="InterPro" id="IPR005467">
    <property type="entry name" value="His_kinase_dom"/>
</dbReference>
<dbReference type="SMART" id="SM00387">
    <property type="entry name" value="HATPase_c"/>
    <property type="match status" value="1"/>
</dbReference>
<evidence type="ECO:0000256" key="10">
    <source>
        <dbReference type="SAM" id="Phobius"/>
    </source>
</evidence>